<name>A0A9W8E9B9_9FUNG</name>
<dbReference type="GO" id="GO:0046872">
    <property type="term" value="F:metal ion binding"/>
    <property type="evidence" value="ECO:0007669"/>
    <property type="project" value="UniProtKB-KW"/>
</dbReference>
<evidence type="ECO:0000259" key="12">
    <source>
        <dbReference type="SMART" id="SM00471"/>
    </source>
</evidence>
<feature type="domain" description="HD/PDEase" evidence="12">
    <location>
        <begin position="49"/>
        <end position="156"/>
    </location>
</feature>
<dbReference type="PANTHER" id="PTHR46246">
    <property type="entry name" value="GUANOSINE-3',5'-BIS(DIPHOSPHATE) 3'-PYROPHOSPHOHYDROLASE MESH1"/>
    <property type="match status" value="1"/>
</dbReference>
<dbReference type="EC" id="3.1.7.2" evidence="5"/>
<organism evidence="13 14">
    <name type="scientific">Dispira parvispora</name>
    <dbReference type="NCBI Taxonomy" id="1520584"/>
    <lineage>
        <taxon>Eukaryota</taxon>
        <taxon>Fungi</taxon>
        <taxon>Fungi incertae sedis</taxon>
        <taxon>Zoopagomycota</taxon>
        <taxon>Kickxellomycotina</taxon>
        <taxon>Dimargaritomycetes</taxon>
        <taxon>Dimargaritales</taxon>
        <taxon>Dimargaritaceae</taxon>
        <taxon>Dispira</taxon>
    </lineage>
</organism>
<dbReference type="Proteomes" id="UP001150925">
    <property type="component" value="Unassembled WGS sequence"/>
</dbReference>
<dbReference type="SUPFAM" id="SSF109604">
    <property type="entry name" value="HD-domain/PDEase-like"/>
    <property type="match status" value="1"/>
</dbReference>
<keyword evidence="2" id="KW-0479">Metal-binding</keyword>
<evidence type="ECO:0000256" key="11">
    <source>
        <dbReference type="ARBA" id="ARBA00047968"/>
    </source>
</evidence>
<evidence type="ECO:0000256" key="4">
    <source>
        <dbReference type="ARBA" id="ARBA00023211"/>
    </source>
</evidence>
<keyword evidence="3" id="KW-0378">Hydrolase</keyword>
<evidence type="ECO:0000256" key="2">
    <source>
        <dbReference type="ARBA" id="ARBA00022723"/>
    </source>
</evidence>
<dbReference type="SMART" id="SM00471">
    <property type="entry name" value="HDc"/>
    <property type="match status" value="1"/>
</dbReference>
<keyword evidence="4" id="KW-0464">Manganese</keyword>
<evidence type="ECO:0000256" key="10">
    <source>
        <dbReference type="ARBA" id="ARBA00041770"/>
    </source>
</evidence>
<dbReference type="EMBL" id="JANBPY010000077">
    <property type="protein sequence ID" value="KAJ1969258.1"/>
    <property type="molecule type" value="Genomic_DNA"/>
</dbReference>
<evidence type="ECO:0000256" key="5">
    <source>
        <dbReference type="ARBA" id="ARBA00024387"/>
    </source>
</evidence>
<dbReference type="InterPro" id="IPR003607">
    <property type="entry name" value="HD/PDEase_dom"/>
</dbReference>
<evidence type="ECO:0000256" key="6">
    <source>
        <dbReference type="ARBA" id="ARBA00037781"/>
    </source>
</evidence>
<comment type="catalytic activity">
    <reaction evidence="11">
        <text>guanosine 3',5'-bis(diphosphate) + H2O = GDP + diphosphate + H(+)</text>
        <dbReference type="Rhea" id="RHEA:14253"/>
        <dbReference type="ChEBI" id="CHEBI:15377"/>
        <dbReference type="ChEBI" id="CHEBI:15378"/>
        <dbReference type="ChEBI" id="CHEBI:33019"/>
        <dbReference type="ChEBI" id="CHEBI:58189"/>
        <dbReference type="ChEBI" id="CHEBI:77828"/>
        <dbReference type="EC" id="3.1.7.2"/>
    </reaction>
</comment>
<protein>
    <recommendedName>
        <fullName evidence="8">Guanosine-3',5'-bis(diphosphate) 3'-pyrophosphohydrolase MESH1</fullName>
        <ecNumber evidence="5">3.1.7.2</ecNumber>
    </recommendedName>
    <alternativeName>
        <fullName evidence="9">Metazoan SpoT homolog 1</fullName>
    </alternativeName>
    <alternativeName>
        <fullName evidence="10">Penta-phosphate guanosine-3'-pyrophosphohydrolase</fullName>
    </alternativeName>
</protein>
<evidence type="ECO:0000256" key="1">
    <source>
        <dbReference type="ARBA" id="ARBA00001936"/>
    </source>
</evidence>
<dbReference type="PANTHER" id="PTHR46246:SF1">
    <property type="entry name" value="GUANOSINE-3',5'-BIS(DIPHOSPHATE) 3'-PYROPHOSPHOHYDROLASE MESH1"/>
    <property type="match status" value="1"/>
</dbReference>
<evidence type="ECO:0000256" key="8">
    <source>
        <dbReference type="ARBA" id="ARBA00040793"/>
    </source>
</evidence>
<proteinExistence type="inferred from homology"/>
<gene>
    <name evidence="13" type="ORF">IWQ62_000729</name>
</gene>
<comment type="function">
    <text evidence="6">ppGpp hydrolyzing enzyme involved in starvation response.</text>
</comment>
<evidence type="ECO:0000256" key="7">
    <source>
        <dbReference type="ARBA" id="ARBA00038354"/>
    </source>
</evidence>
<comment type="cofactor">
    <cofactor evidence="1">
        <name>Mn(2+)</name>
        <dbReference type="ChEBI" id="CHEBI:29035"/>
    </cofactor>
</comment>
<dbReference type="AlphaFoldDB" id="A0A9W8E9B9"/>
<evidence type="ECO:0000313" key="14">
    <source>
        <dbReference type="Proteomes" id="UP001150925"/>
    </source>
</evidence>
<dbReference type="OrthoDB" id="430679at2759"/>
<evidence type="ECO:0000256" key="3">
    <source>
        <dbReference type="ARBA" id="ARBA00022801"/>
    </source>
</evidence>
<comment type="similarity">
    <text evidence="7">Belongs to the MESH1 family.</text>
</comment>
<evidence type="ECO:0000313" key="13">
    <source>
        <dbReference type="EMBL" id="KAJ1969258.1"/>
    </source>
</evidence>
<dbReference type="FunFam" id="1.10.3210.10:FF:000012">
    <property type="entry name" value="HD domain containing 3"/>
    <property type="match status" value="1"/>
</dbReference>
<keyword evidence="14" id="KW-1185">Reference proteome</keyword>
<evidence type="ECO:0000256" key="9">
    <source>
        <dbReference type="ARBA" id="ARBA00041464"/>
    </source>
</evidence>
<reference evidence="13" key="1">
    <citation type="submission" date="2022-07" db="EMBL/GenBank/DDBJ databases">
        <title>Phylogenomic reconstructions and comparative analyses of Kickxellomycotina fungi.</title>
        <authorList>
            <person name="Reynolds N.K."/>
            <person name="Stajich J.E."/>
            <person name="Barry K."/>
            <person name="Grigoriev I.V."/>
            <person name="Crous P."/>
            <person name="Smith M.E."/>
        </authorList>
    </citation>
    <scope>NUCLEOTIDE SEQUENCE</scope>
    <source>
        <strain evidence="13">RSA 1196</strain>
    </source>
</reference>
<accession>A0A9W8E9B9</accession>
<dbReference type="Gene3D" id="1.10.3210.10">
    <property type="entry name" value="Hypothetical protein af1432"/>
    <property type="match status" value="1"/>
</dbReference>
<dbReference type="Pfam" id="PF13328">
    <property type="entry name" value="HD_4"/>
    <property type="match status" value="1"/>
</dbReference>
<dbReference type="GO" id="GO:0008893">
    <property type="term" value="F:guanosine-3',5'-bis(diphosphate) 3'-diphosphatase activity"/>
    <property type="evidence" value="ECO:0007669"/>
    <property type="project" value="UniProtKB-EC"/>
</dbReference>
<dbReference type="InterPro" id="IPR052194">
    <property type="entry name" value="MESH1"/>
</dbReference>
<sequence>MTSGQVRIDESLSKLMLVKELASDSLPTLFKTLTFACEKHANQRRKDPAGTPYINHPIGVASLLVEGGVTDLVTLQAAVLHDTIEDTDTTADELETIFGPAVCHVVLECTDDMSLPSPERKLRQVAKAAHVSQRARLVKLADKLYNLRDLCRAVPVGWSPDRVQGYYHWAKQVTDQLLGASPFLDKQLADLYQNGTFTYQGKTYPCYPESI</sequence>
<comment type="caution">
    <text evidence="13">The sequence shown here is derived from an EMBL/GenBank/DDBJ whole genome shotgun (WGS) entry which is preliminary data.</text>
</comment>